<feature type="domain" description="Rhodanese" evidence="1">
    <location>
        <begin position="83"/>
        <end position="180"/>
    </location>
</feature>
<reference evidence="2 3" key="1">
    <citation type="submission" date="2022-09" db="EMBL/GenBank/DDBJ databases">
        <authorList>
            <person name="Palmer J.M."/>
        </authorList>
    </citation>
    <scope>NUCLEOTIDE SEQUENCE [LARGE SCALE GENOMIC DNA]</scope>
    <source>
        <strain evidence="2 3">DSM 7382</strain>
    </source>
</reference>
<dbReference type="Pfam" id="PF00581">
    <property type="entry name" value="Rhodanese"/>
    <property type="match status" value="1"/>
</dbReference>
<proteinExistence type="predicted"/>
<evidence type="ECO:0000313" key="3">
    <source>
        <dbReference type="Proteomes" id="UP001385951"/>
    </source>
</evidence>
<keyword evidence="3" id="KW-1185">Reference proteome</keyword>
<dbReference type="EMBL" id="JASBNA010000002">
    <property type="protein sequence ID" value="KAK7694437.1"/>
    <property type="molecule type" value="Genomic_DNA"/>
</dbReference>
<protein>
    <recommendedName>
        <fullName evidence="1">Rhodanese domain-containing protein</fullName>
    </recommendedName>
</protein>
<dbReference type="CDD" id="cd01519">
    <property type="entry name" value="RHOD_HSP67B2"/>
    <property type="match status" value="1"/>
</dbReference>
<dbReference type="GO" id="GO:0005739">
    <property type="term" value="C:mitochondrion"/>
    <property type="evidence" value="ECO:0007669"/>
    <property type="project" value="TreeGrafter"/>
</dbReference>
<gene>
    <name evidence="2" type="ORF">QCA50_001623</name>
</gene>
<dbReference type="AlphaFoldDB" id="A0AAW0GW93"/>
<dbReference type="SMART" id="SM00450">
    <property type="entry name" value="RHOD"/>
    <property type="match status" value="1"/>
</dbReference>
<dbReference type="PANTHER" id="PTHR44086">
    <property type="entry name" value="THIOSULFATE SULFURTRANSFERASE RDL2, MITOCHONDRIAL-RELATED"/>
    <property type="match status" value="1"/>
</dbReference>
<evidence type="ECO:0000259" key="1">
    <source>
        <dbReference type="PROSITE" id="PS50206"/>
    </source>
</evidence>
<sequence>MLRVACRRAFVPAVSSARASHARVIAPISFRQSIRLNSTQAPSKPSQKEKIHEAGNKLSSDWNAPVLSYEALKTKTEQPSPYAYVIDVREPAEVLQGSIPSSVNLPLSTLADDLHLGREQFKEKFGFEKPRHHQELVFYCRSGVRSTTACDVAKRNGYKNILNYKGSWLDWIEREGKGQTSPPAQS</sequence>
<name>A0AAW0GW93_9APHY</name>
<organism evidence="2 3">
    <name type="scientific">Cerrena zonata</name>
    <dbReference type="NCBI Taxonomy" id="2478898"/>
    <lineage>
        <taxon>Eukaryota</taxon>
        <taxon>Fungi</taxon>
        <taxon>Dikarya</taxon>
        <taxon>Basidiomycota</taxon>
        <taxon>Agaricomycotina</taxon>
        <taxon>Agaricomycetes</taxon>
        <taxon>Polyporales</taxon>
        <taxon>Cerrenaceae</taxon>
        <taxon>Cerrena</taxon>
    </lineage>
</organism>
<comment type="caution">
    <text evidence="2">The sequence shown here is derived from an EMBL/GenBank/DDBJ whole genome shotgun (WGS) entry which is preliminary data.</text>
</comment>
<dbReference type="Gene3D" id="3.40.250.10">
    <property type="entry name" value="Rhodanese-like domain"/>
    <property type="match status" value="1"/>
</dbReference>
<dbReference type="InterPro" id="IPR036873">
    <property type="entry name" value="Rhodanese-like_dom_sf"/>
</dbReference>
<dbReference type="Proteomes" id="UP001385951">
    <property type="component" value="Unassembled WGS sequence"/>
</dbReference>
<dbReference type="InterPro" id="IPR001763">
    <property type="entry name" value="Rhodanese-like_dom"/>
</dbReference>
<dbReference type="PROSITE" id="PS50206">
    <property type="entry name" value="RHODANESE_3"/>
    <property type="match status" value="1"/>
</dbReference>
<dbReference type="SUPFAM" id="SSF52821">
    <property type="entry name" value="Rhodanese/Cell cycle control phosphatase"/>
    <property type="match status" value="1"/>
</dbReference>
<evidence type="ECO:0000313" key="2">
    <source>
        <dbReference type="EMBL" id="KAK7694437.1"/>
    </source>
</evidence>
<dbReference type="PANTHER" id="PTHR44086:SF10">
    <property type="entry name" value="THIOSULFATE SULFURTRANSFERASE_RHODANESE-LIKE DOMAIN-CONTAINING PROTEIN 3"/>
    <property type="match status" value="1"/>
</dbReference>
<accession>A0AAW0GW93</accession>
<dbReference type="GO" id="GO:0004792">
    <property type="term" value="F:thiosulfate-cyanide sulfurtransferase activity"/>
    <property type="evidence" value="ECO:0007669"/>
    <property type="project" value="TreeGrafter"/>
</dbReference>